<keyword evidence="3" id="KW-1185">Reference proteome</keyword>
<feature type="compositionally biased region" description="Basic residues" evidence="1">
    <location>
        <begin position="48"/>
        <end position="75"/>
    </location>
</feature>
<organism evidence="2 3">
    <name type="scientific">Temnothorax longispinosus</name>
    <dbReference type="NCBI Taxonomy" id="300112"/>
    <lineage>
        <taxon>Eukaryota</taxon>
        <taxon>Metazoa</taxon>
        <taxon>Ecdysozoa</taxon>
        <taxon>Arthropoda</taxon>
        <taxon>Hexapoda</taxon>
        <taxon>Insecta</taxon>
        <taxon>Pterygota</taxon>
        <taxon>Neoptera</taxon>
        <taxon>Endopterygota</taxon>
        <taxon>Hymenoptera</taxon>
        <taxon>Apocrita</taxon>
        <taxon>Aculeata</taxon>
        <taxon>Formicoidea</taxon>
        <taxon>Formicidae</taxon>
        <taxon>Myrmicinae</taxon>
        <taxon>Temnothorax</taxon>
    </lineage>
</organism>
<proteinExistence type="predicted"/>
<name>A0A4S2KRW2_9HYME</name>
<dbReference type="AlphaFoldDB" id="A0A4S2KRW2"/>
<accession>A0A4S2KRW2</accession>
<dbReference type="Proteomes" id="UP000310200">
    <property type="component" value="Unassembled WGS sequence"/>
</dbReference>
<comment type="caution">
    <text evidence="2">The sequence shown here is derived from an EMBL/GenBank/DDBJ whole genome shotgun (WGS) entry which is preliminary data.</text>
</comment>
<protein>
    <submittedName>
        <fullName evidence="2">Uncharacterized protein</fullName>
    </submittedName>
</protein>
<feature type="compositionally biased region" description="Basic and acidic residues" evidence="1">
    <location>
        <begin position="1"/>
        <end position="10"/>
    </location>
</feature>
<sequence>MVEVDVELRGTRRTSRRMRWWRRTKRHGSRRDTGGVKGEGREKERERERRKRTKKKKRKKKKKRTKKKRMKKKKKGADPAAIYTRSGADRGKTPQKGRTRWNTARRENEVPEQPPIASRLPPSVTFSAVTPTAASIAAKIKEAAKTKERCGYLTKQIVVSSWG</sequence>
<dbReference type="EMBL" id="QBLH01001220">
    <property type="protein sequence ID" value="TGZ52625.1"/>
    <property type="molecule type" value="Genomic_DNA"/>
</dbReference>
<gene>
    <name evidence="2" type="ORF">DBV15_07099</name>
</gene>
<evidence type="ECO:0000313" key="2">
    <source>
        <dbReference type="EMBL" id="TGZ52625.1"/>
    </source>
</evidence>
<reference evidence="2 3" key="1">
    <citation type="journal article" date="2019" name="Philos. Trans. R. Soc. Lond., B, Biol. Sci.">
        <title>Ant behaviour and brain gene expression of defending hosts depend on the ecological success of the intruding social parasite.</title>
        <authorList>
            <person name="Kaur R."/>
            <person name="Stoldt M."/>
            <person name="Jongepier E."/>
            <person name="Feldmeyer B."/>
            <person name="Menzel F."/>
            <person name="Bornberg-Bauer E."/>
            <person name="Foitzik S."/>
        </authorList>
    </citation>
    <scope>NUCLEOTIDE SEQUENCE [LARGE SCALE GENOMIC DNA]</scope>
    <source>
        <tissue evidence="2">Whole body</tissue>
    </source>
</reference>
<evidence type="ECO:0000313" key="3">
    <source>
        <dbReference type="Proteomes" id="UP000310200"/>
    </source>
</evidence>
<feature type="compositionally biased region" description="Basic residues" evidence="1">
    <location>
        <begin position="11"/>
        <end position="29"/>
    </location>
</feature>
<feature type="compositionally biased region" description="Basic and acidic residues" evidence="1">
    <location>
        <begin position="30"/>
        <end position="47"/>
    </location>
</feature>
<feature type="region of interest" description="Disordered" evidence="1">
    <location>
        <begin position="1"/>
        <end position="123"/>
    </location>
</feature>
<evidence type="ECO:0000256" key="1">
    <source>
        <dbReference type="SAM" id="MobiDB-lite"/>
    </source>
</evidence>